<dbReference type="InterPro" id="IPR036922">
    <property type="entry name" value="Rieske_2Fe-2S_sf"/>
</dbReference>
<dbReference type="GO" id="GO:0051537">
    <property type="term" value="F:2 iron, 2 sulfur cluster binding"/>
    <property type="evidence" value="ECO:0007669"/>
    <property type="project" value="UniProtKB-KW"/>
</dbReference>
<evidence type="ECO:0000256" key="2">
    <source>
        <dbReference type="ARBA" id="ARBA00022723"/>
    </source>
</evidence>
<dbReference type="RefSeq" id="WP_094985180.1">
    <property type="nucleotide sequence ID" value="NZ_NHNI01000001.1"/>
</dbReference>
<keyword evidence="1" id="KW-0001">2Fe-2S</keyword>
<feature type="domain" description="Rieske" evidence="5">
    <location>
        <begin position="5"/>
        <end position="106"/>
    </location>
</feature>
<evidence type="ECO:0000313" key="6">
    <source>
        <dbReference type="EMBL" id="OZY87870.1"/>
    </source>
</evidence>
<dbReference type="PANTHER" id="PTHR40261">
    <property type="match status" value="1"/>
</dbReference>
<name>A0A266QDJ7_9GAMM</name>
<dbReference type="AlphaFoldDB" id="A0A266QDJ7"/>
<dbReference type="Pfam" id="PF00355">
    <property type="entry name" value="Rieske"/>
    <property type="match status" value="1"/>
</dbReference>
<evidence type="ECO:0000259" key="5">
    <source>
        <dbReference type="PROSITE" id="PS51296"/>
    </source>
</evidence>
<evidence type="ECO:0000256" key="4">
    <source>
        <dbReference type="ARBA" id="ARBA00023014"/>
    </source>
</evidence>
<dbReference type="GO" id="GO:0046872">
    <property type="term" value="F:metal ion binding"/>
    <property type="evidence" value="ECO:0007669"/>
    <property type="project" value="UniProtKB-KW"/>
</dbReference>
<dbReference type="EMBL" id="NHNI01000001">
    <property type="protein sequence ID" value="OZY87870.1"/>
    <property type="molecule type" value="Genomic_DNA"/>
</dbReference>
<dbReference type="PANTHER" id="PTHR40261:SF1">
    <property type="entry name" value="RIESKE DOMAIN-CONTAINING PROTEIN"/>
    <property type="match status" value="1"/>
</dbReference>
<keyword evidence="4" id="KW-0411">Iron-sulfur</keyword>
<gene>
    <name evidence="6" type="ORF">CBP51_13195</name>
</gene>
<dbReference type="Gene3D" id="2.102.10.10">
    <property type="entry name" value="Rieske [2Fe-2S] iron-sulphur domain"/>
    <property type="match status" value="1"/>
</dbReference>
<reference evidence="7" key="1">
    <citation type="submission" date="2017-05" db="EMBL/GenBank/DDBJ databases">
        <authorList>
            <person name="Barney B.M."/>
        </authorList>
    </citation>
    <scope>NUCLEOTIDE SEQUENCE [LARGE SCALE GENOMIC DNA]</scope>
    <source>
        <strain evidence="7">PSBB022</strain>
    </source>
</reference>
<keyword evidence="2" id="KW-0479">Metal-binding</keyword>
<evidence type="ECO:0000256" key="3">
    <source>
        <dbReference type="ARBA" id="ARBA00023004"/>
    </source>
</evidence>
<accession>A0A266QDJ7</accession>
<sequence length="109" mass="11765">MTSLIPLCSLDDIPEGGSRGFQHGELKLLVVKHKGKVVAYRNTCPHLGIPLEWVEHQFLDSSGTMIQCANHGALFVIDSGKCVAGPCAGRKLEAVPFRIDANQLLLIGD</sequence>
<comment type="caution">
    <text evidence="6">The sequence shown here is derived from an EMBL/GenBank/DDBJ whole genome shotgun (WGS) entry which is preliminary data.</text>
</comment>
<dbReference type="PROSITE" id="PS51296">
    <property type="entry name" value="RIESKE"/>
    <property type="match status" value="1"/>
</dbReference>
<protein>
    <submittedName>
        <fullName evidence="6">(2Fe-2S)-binding protein</fullName>
    </submittedName>
</protein>
<evidence type="ECO:0000313" key="7">
    <source>
        <dbReference type="Proteomes" id="UP000216101"/>
    </source>
</evidence>
<keyword evidence="3" id="KW-0408">Iron</keyword>
<dbReference type="Proteomes" id="UP000216101">
    <property type="component" value="Unassembled WGS sequence"/>
</dbReference>
<dbReference type="InterPro" id="IPR017941">
    <property type="entry name" value="Rieske_2Fe-2S"/>
</dbReference>
<evidence type="ECO:0000256" key="1">
    <source>
        <dbReference type="ARBA" id="ARBA00022714"/>
    </source>
</evidence>
<keyword evidence="7" id="KW-1185">Reference proteome</keyword>
<organism evidence="6 7">
    <name type="scientific">Cellvibrio mixtus</name>
    <dbReference type="NCBI Taxonomy" id="39650"/>
    <lineage>
        <taxon>Bacteria</taxon>
        <taxon>Pseudomonadati</taxon>
        <taxon>Pseudomonadota</taxon>
        <taxon>Gammaproteobacteria</taxon>
        <taxon>Cellvibrionales</taxon>
        <taxon>Cellvibrionaceae</taxon>
        <taxon>Cellvibrio</taxon>
    </lineage>
</organism>
<proteinExistence type="predicted"/>
<dbReference type="CDD" id="cd03467">
    <property type="entry name" value="Rieske"/>
    <property type="match status" value="1"/>
</dbReference>
<dbReference type="SUPFAM" id="SSF50022">
    <property type="entry name" value="ISP domain"/>
    <property type="match status" value="1"/>
</dbReference>